<dbReference type="Pfam" id="PF00557">
    <property type="entry name" value="Peptidase_M24"/>
    <property type="match status" value="1"/>
</dbReference>
<evidence type="ECO:0000259" key="11">
    <source>
        <dbReference type="SMART" id="SM01011"/>
    </source>
</evidence>
<evidence type="ECO:0000256" key="1">
    <source>
        <dbReference type="ARBA" id="ARBA00001424"/>
    </source>
</evidence>
<dbReference type="AlphaFoldDB" id="A0A2W5TCS7"/>
<comment type="caution">
    <text evidence="12">The sequence shown here is derived from an EMBL/GenBank/DDBJ whole genome shotgun (WGS) entry which is preliminary data.</text>
</comment>
<dbReference type="Proteomes" id="UP000249061">
    <property type="component" value="Unassembled WGS sequence"/>
</dbReference>
<keyword evidence="7" id="KW-0378">Hydrolase</keyword>
<evidence type="ECO:0000256" key="5">
    <source>
        <dbReference type="ARBA" id="ARBA00022670"/>
    </source>
</evidence>
<evidence type="ECO:0000313" key="12">
    <source>
        <dbReference type="EMBL" id="PZR10236.1"/>
    </source>
</evidence>
<evidence type="ECO:0000256" key="7">
    <source>
        <dbReference type="ARBA" id="ARBA00022801"/>
    </source>
</evidence>
<dbReference type="GO" id="GO:0070006">
    <property type="term" value="F:metalloaminopeptidase activity"/>
    <property type="evidence" value="ECO:0007669"/>
    <property type="project" value="InterPro"/>
</dbReference>
<keyword evidence="12" id="KW-0031">Aminopeptidase</keyword>
<comment type="catalytic activity">
    <reaction evidence="1">
        <text>Release of any N-terminal amino acid, including proline, that is linked to proline, even from a dipeptide or tripeptide.</text>
        <dbReference type="EC" id="3.4.11.9"/>
    </reaction>
</comment>
<dbReference type="Gene3D" id="3.40.350.10">
    <property type="entry name" value="Creatinase/prolidase N-terminal domain"/>
    <property type="match status" value="1"/>
</dbReference>
<comment type="cofactor">
    <cofactor evidence="2">
        <name>Mn(2+)</name>
        <dbReference type="ChEBI" id="CHEBI:29035"/>
    </cofactor>
</comment>
<dbReference type="PROSITE" id="PS00491">
    <property type="entry name" value="PROLINE_PEPTIDASE"/>
    <property type="match status" value="1"/>
</dbReference>
<dbReference type="SUPFAM" id="SSF55920">
    <property type="entry name" value="Creatinase/aminopeptidase"/>
    <property type="match status" value="1"/>
</dbReference>
<dbReference type="InterPro" id="IPR052433">
    <property type="entry name" value="X-Pro_dipept-like"/>
</dbReference>
<evidence type="ECO:0000256" key="2">
    <source>
        <dbReference type="ARBA" id="ARBA00001936"/>
    </source>
</evidence>
<dbReference type="EC" id="3.4.11.9" evidence="4"/>
<organism evidence="12 13">
    <name type="scientific">Archangium gephyra</name>
    <dbReference type="NCBI Taxonomy" id="48"/>
    <lineage>
        <taxon>Bacteria</taxon>
        <taxon>Pseudomonadati</taxon>
        <taxon>Myxococcota</taxon>
        <taxon>Myxococcia</taxon>
        <taxon>Myxococcales</taxon>
        <taxon>Cystobacterineae</taxon>
        <taxon>Archangiaceae</taxon>
        <taxon>Archangium</taxon>
    </lineage>
</organism>
<comment type="similarity">
    <text evidence="3 10">Belongs to the peptidase M24B family.</text>
</comment>
<dbReference type="InterPro" id="IPR000994">
    <property type="entry name" value="Pept_M24"/>
</dbReference>
<dbReference type="GO" id="GO:0030145">
    <property type="term" value="F:manganese ion binding"/>
    <property type="evidence" value="ECO:0007669"/>
    <property type="project" value="InterPro"/>
</dbReference>
<evidence type="ECO:0000256" key="6">
    <source>
        <dbReference type="ARBA" id="ARBA00022723"/>
    </source>
</evidence>
<dbReference type="SUPFAM" id="SSF53092">
    <property type="entry name" value="Creatinase/prolidase N-terminal domain"/>
    <property type="match status" value="1"/>
</dbReference>
<dbReference type="Gene3D" id="3.90.230.10">
    <property type="entry name" value="Creatinase/methionine aminopeptidase superfamily"/>
    <property type="match status" value="1"/>
</dbReference>
<dbReference type="GO" id="GO:0005829">
    <property type="term" value="C:cytosol"/>
    <property type="evidence" value="ECO:0007669"/>
    <property type="project" value="TreeGrafter"/>
</dbReference>
<dbReference type="InterPro" id="IPR029149">
    <property type="entry name" value="Creatin/AminoP/Spt16_N"/>
</dbReference>
<evidence type="ECO:0000256" key="8">
    <source>
        <dbReference type="ARBA" id="ARBA00023049"/>
    </source>
</evidence>
<protein>
    <recommendedName>
        <fullName evidence="4">Xaa-Pro aminopeptidase</fullName>
        <ecNumber evidence="4">3.4.11.9</ecNumber>
    </recommendedName>
</protein>
<dbReference type="PANTHER" id="PTHR43226">
    <property type="entry name" value="XAA-PRO AMINOPEPTIDASE 3"/>
    <property type="match status" value="1"/>
</dbReference>
<keyword evidence="9" id="KW-0464">Manganese</keyword>
<accession>A0A2W5TCS7</accession>
<evidence type="ECO:0000256" key="9">
    <source>
        <dbReference type="ARBA" id="ARBA00023211"/>
    </source>
</evidence>
<keyword evidence="8" id="KW-0482">Metalloprotease</keyword>
<evidence type="ECO:0000256" key="3">
    <source>
        <dbReference type="ARBA" id="ARBA00008766"/>
    </source>
</evidence>
<gene>
    <name evidence="12" type="ORF">DI536_20650</name>
</gene>
<dbReference type="PANTHER" id="PTHR43226:SF4">
    <property type="entry name" value="XAA-PRO AMINOPEPTIDASE 3"/>
    <property type="match status" value="1"/>
</dbReference>
<feature type="domain" description="Aminopeptidase P N-terminal" evidence="11">
    <location>
        <begin position="5"/>
        <end position="133"/>
    </location>
</feature>
<dbReference type="EMBL" id="QFQP01000018">
    <property type="protein sequence ID" value="PZR10236.1"/>
    <property type="molecule type" value="Genomic_DNA"/>
</dbReference>
<reference evidence="12 13" key="1">
    <citation type="submission" date="2017-08" db="EMBL/GenBank/DDBJ databases">
        <title>Infants hospitalized years apart are colonized by the same room-sourced microbial strains.</title>
        <authorList>
            <person name="Brooks B."/>
            <person name="Olm M.R."/>
            <person name="Firek B.A."/>
            <person name="Baker R."/>
            <person name="Thomas B.C."/>
            <person name="Morowitz M.J."/>
            <person name="Banfield J.F."/>
        </authorList>
    </citation>
    <scope>NUCLEOTIDE SEQUENCE [LARGE SCALE GENOMIC DNA]</scope>
    <source>
        <strain evidence="12">S2_003_000_R2_14</strain>
    </source>
</reference>
<name>A0A2W5TCS7_9BACT</name>
<proteinExistence type="inferred from homology"/>
<evidence type="ECO:0000256" key="10">
    <source>
        <dbReference type="RuleBase" id="RU000590"/>
    </source>
</evidence>
<sequence>MSWHMNYADRRKRFLSELDGPVLLMAGGVLSRNYPANGFPFRADSTFLYFFERPEAGSAAIFEPTNGTVTLLLPERTVADTLWHGALESFDAVKARQNVDAVLPVEQLEAHAGKYGKLRSLAVADWKATARARKITGEALDFDDAKKVGDGALLELIAKLRLHKGEDELAEIRRLVPITREAHVAAMQHSKPGVSEQFLNGQVEGAFARNGAVPAYSSILSVRGEVLHNHDHRNILKAGDIVLLDAGAEGESGYCNDVTRDWPVGGAFSPEGRDVYDLVLSAELDAISAVKPGVRYRELHLRASRVLTEGLVQMGLLIGSPDGLVESGAHAIFFPHGLGHQLGIDVHDLEAFGDRIHYPFGRTRSSQFGTQYLRMDMDLAAGMVFTIEPGLYFVPAILHSPELRERFKTQVNWATAEKFLTMNDGRGFGGIRIEDDVACTSDGVEVLTAAIPKSRNEVEALAGSA</sequence>
<dbReference type="InterPro" id="IPR007865">
    <property type="entry name" value="Aminopep_P_N"/>
</dbReference>
<evidence type="ECO:0000256" key="4">
    <source>
        <dbReference type="ARBA" id="ARBA00012574"/>
    </source>
</evidence>
<dbReference type="CDD" id="cd01087">
    <property type="entry name" value="Prolidase"/>
    <property type="match status" value="1"/>
</dbReference>
<dbReference type="Pfam" id="PF05195">
    <property type="entry name" value="AMP_N"/>
    <property type="match status" value="1"/>
</dbReference>
<keyword evidence="5" id="KW-0645">Protease</keyword>
<dbReference type="GO" id="GO:0006508">
    <property type="term" value="P:proteolysis"/>
    <property type="evidence" value="ECO:0007669"/>
    <property type="project" value="UniProtKB-KW"/>
</dbReference>
<dbReference type="InterPro" id="IPR001131">
    <property type="entry name" value="Peptidase_M24B_aminopep-P_CS"/>
</dbReference>
<keyword evidence="6 10" id="KW-0479">Metal-binding</keyword>
<dbReference type="SMART" id="SM01011">
    <property type="entry name" value="AMP_N"/>
    <property type="match status" value="1"/>
</dbReference>
<evidence type="ECO:0000313" key="13">
    <source>
        <dbReference type="Proteomes" id="UP000249061"/>
    </source>
</evidence>
<dbReference type="InterPro" id="IPR036005">
    <property type="entry name" value="Creatinase/aminopeptidase-like"/>
</dbReference>